<organism evidence="1">
    <name type="scientific">Arundo donax</name>
    <name type="common">Giant reed</name>
    <name type="synonym">Donax arundinaceus</name>
    <dbReference type="NCBI Taxonomy" id="35708"/>
    <lineage>
        <taxon>Eukaryota</taxon>
        <taxon>Viridiplantae</taxon>
        <taxon>Streptophyta</taxon>
        <taxon>Embryophyta</taxon>
        <taxon>Tracheophyta</taxon>
        <taxon>Spermatophyta</taxon>
        <taxon>Magnoliopsida</taxon>
        <taxon>Liliopsida</taxon>
        <taxon>Poales</taxon>
        <taxon>Poaceae</taxon>
        <taxon>PACMAD clade</taxon>
        <taxon>Arundinoideae</taxon>
        <taxon>Arundineae</taxon>
        <taxon>Arundo</taxon>
    </lineage>
</organism>
<dbReference type="AlphaFoldDB" id="A0A0A8ZGE6"/>
<reference evidence="1" key="2">
    <citation type="journal article" date="2015" name="Data Brief">
        <title>Shoot transcriptome of the giant reed, Arundo donax.</title>
        <authorList>
            <person name="Barrero R.A."/>
            <person name="Guerrero F.D."/>
            <person name="Moolhuijzen P."/>
            <person name="Goolsby J.A."/>
            <person name="Tidwell J."/>
            <person name="Bellgard S.E."/>
            <person name="Bellgard M.I."/>
        </authorList>
    </citation>
    <scope>NUCLEOTIDE SEQUENCE</scope>
    <source>
        <tissue evidence="1">Shoot tissue taken approximately 20 cm above the soil surface</tissue>
    </source>
</reference>
<reference evidence="1" key="1">
    <citation type="submission" date="2014-09" db="EMBL/GenBank/DDBJ databases">
        <authorList>
            <person name="Magalhaes I.L.F."/>
            <person name="Oliveira U."/>
            <person name="Santos F.R."/>
            <person name="Vidigal T.H.D.A."/>
            <person name="Brescovit A.D."/>
            <person name="Santos A.J."/>
        </authorList>
    </citation>
    <scope>NUCLEOTIDE SEQUENCE</scope>
    <source>
        <tissue evidence="1">Shoot tissue taken approximately 20 cm above the soil surface</tissue>
    </source>
</reference>
<dbReference type="EMBL" id="GBRH01260009">
    <property type="protein sequence ID" value="JAD37886.1"/>
    <property type="molecule type" value="Transcribed_RNA"/>
</dbReference>
<accession>A0A0A8ZGE6</accession>
<name>A0A0A8ZGE6_ARUDO</name>
<evidence type="ECO:0000313" key="1">
    <source>
        <dbReference type="EMBL" id="JAD37886.1"/>
    </source>
</evidence>
<protein>
    <submittedName>
        <fullName evidence="1">Uncharacterized protein</fullName>
    </submittedName>
</protein>
<sequence length="21" mass="2348">MFMLLLFSIELGDFDLSASPT</sequence>
<proteinExistence type="predicted"/>